<keyword evidence="11 12" id="KW-0350">Heme biosynthesis</keyword>
<evidence type="ECO:0000313" key="15">
    <source>
        <dbReference type="EMBL" id="MBS6634623.1"/>
    </source>
</evidence>
<evidence type="ECO:0000256" key="11">
    <source>
        <dbReference type="ARBA" id="ARBA00023133"/>
    </source>
</evidence>
<dbReference type="EC" id="1.3.3.15" evidence="6 12"/>
<dbReference type="Pfam" id="PF01593">
    <property type="entry name" value="Amino_oxidase"/>
    <property type="match status" value="1"/>
</dbReference>
<comment type="function">
    <text evidence="3 12">Involved in coproporphyrin-dependent heme b biosynthesis. Catalyzes the oxidation of coproporphyrinogen III to coproporphyrin III.</text>
</comment>
<evidence type="ECO:0000313" key="16">
    <source>
        <dbReference type="Proteomes" id="UP000739069"/>
    </source>
</evidence>
<dbReference type="InterPro" id="IPR036188">
    <property type="entry name" value="FAD/NAD-bd_sf"/>
</dbReference>
<evidence type="ECO:0000256" key="1">
    <source>
        <dbReference type="ARBA" id="ARBA00001755"/>
    </source>
</evidence>
<dbReference type="EMBL" id="JAGZXI010000003">
    <property type="protein sequence ID" value="MBS6634623.1"/>
    <property type="molecule type" value="Genomic_DNA"/>
</dbReference>
<evidence type="ECO:0000256" key="3">
    <source>
        <dbReference type="ARBA" id="ARBA00002185"/>
    </source>
</evidence>
<proteinExistence type="inferred from homology"/>
<protein>
    <recommendedName>
        <fullName evidence="7 12">Coproporphyrinogen III oxidase</fullName>
        <ecNumber evidence="6 12">1.3.3.15</ecNumber>
    </recommendedName>
</protein>
<dbReference type="RefSeq" id="WP_303952238.1">
    <property type="nucleotide sequence ID" value="NZ_JAGZXI010000003.1"/>
</dbReference>
<evidence type="ECO:0000256" key="2">
    <source>
        <dbReference type="ARBA" id="ARBA00001974"/>
    </source>
</evidence>
<evidence type="ECO:0000256" key="5">
    <source>
        <dbReference type="ARBA" id="ARBA00008310"/>
    </source>
</evidence>
<dbReference type="GO" id="GO:0004729">
    <property type="term" value="F:oxygen-dependent protoporphyrinogen oxidase activity"/>
    <property type="evidence" value="ECO:0007669"/>
    <property type="project" value="UniProtKB-UniRule"/>
</dbReference>
<evidence type="ECO:0000256" key="10">
    <source>
        <dbReference type="ARBA" id="ARBA00023002"/>
    </source>
</evidence>
<keyword evidence="12" id="KW-0963">Cytoplasm</keyword>
<evidence type="ECO:0000259" key="14">
    <source>
        <dbReference type="Pfam" id="PF01593"/>
    </source>
</evidence>
<dbReference type="AlphaFoldDB" id="A0A943TAB3"/>
<comment type="pathway">
    <text evidence="4 12">Porphyrin-containing compound metabolism; protoheme biosynthesis.</text>
</comment>
<feature type="region of interest" description="Disordered" evidence="13">
    <location>
        <begin position="1"/>
        <end position="21"/>
    </location>
</feature>
<dbReference type="NCBIfam" id="TIGR00562">
    <property type="entry name" value="proto_IX_ox"/>
    <property type="match status" value="1"/>
</dbReference>
<dbReference type="InterPro" id="IPR002937">
    <property type="entry name" value="Amino_oxidase"/>
</dbReference>
<dbReference type="Proteomes" id="UP000739069">
    <property type="component" value="Unassembled WGS sequence"/>
</dbReference>
<sequence>MGNHDNQAHRYTAQGQSSTARLAARAAHRANDKAPTAIVIGGGPSGLIAARRLAAAGLRVTLLEQRPHLGGAVGAHEVGGLLLDSGAESFATRSPIVRELVEELGLGDQIVTPNSYGSWLYLPQGACRTPSTGIMGIPGNVSDKSLIPVIGKSGLRRAQLDRLLPASVGEKAKTLGELVRLRMGQKVLDNLVAPVVSGVYSTHPDKLDVDATIPGLRAALRKHGSLSAAAAAFRSAAPAGSQVAGIVGGMNQLSERLVEELYEAGVRIVTNFDVIAVDRDESTGQWFIIQRHTTDGENTPLYADYLVLATDGPTVARLIGPHVSTALPAVEPGPEVALVTLVVDAPALNQHPRGTGLLVSEQATAVRAKALTHATAKWQWVADEAGPNRHVVRLSYGRGGEDSRFSEVALADEQLITLALRDASRMTDVPLTRDNLVDADVVRWRGVLPASTPGHRKRVQEFRERASELGTLSTVGSWAAGSGLVVTVRDTYEQMDRLITHAAQNWEGVKAPEPTQDAAAAPGAKPKGA</sequence>
<evidence type="ECO:0000256" key="13">
    <source>
        <dbReference type="SAM" id="MobiDB-lite"/>
    </source>
</evidence>
<dbReference type="GO" id="GO:0006783">
    <property type="term" value="P:heme biosynthetic process"/>
    <property type="evidence" value="ECO:0007669"/>
    <property type="project" value="UniProtKB-UniRule"/>
</dbReference>
<evidence type="ECO:0000256" key="7">
    <source>
        <dbReference type="ARBA" id="ARBA00019046"/>
    </source>
</evidence>
<comment type="catalytic activity">
    <reaction evidence="1">
        <text>coproporphyrinogen III + 3 O2 = coproporphyrin III + 3 H2O2</text>
        <dbReference type="Rhea" id="RHEA:43436"/>
        <dbReference type="ChEBI" id="CHEBI:15379"/>
        <dbReference type="ChEBI" id="CHEBI:16240"/>
        <dbReference type="ChEBI" id="CHEBI:57309"/>
        <dbReference type="ChEBI" id="CHEBI:131725"/>
        <dbReference type="EC" id="1.3.3.15"/>
    </reaction>
    <physiologicalReaction direction="left-to-right" evidence="1">
        <dbReference type="Rhea" id="RHEA:43437"/>
    </physiologicalReaction>
</comment>
<dbReference type="InterPro" id="IPR050464">
    <property type="entry name" value="Zeta_carotene_desat/Oxidored"/>
</dbReference>
<keyword evidence="9 12" id="KW-0274">FAD</keyword>
<comment type="subcellular location">
    <subcellularLocation>
        <location evidence="12">Cytoplasm</location>
    </subcellularLocation>
</comment>
<comment type="cofactor">
    <cofactor evidence="2 12">
        <name>FAD</name>
        <dbReference type="ChEBI" id="CHEBI:57692"/>
    </cofactor>
</comment>
<evidence type="ECO:0000256" key="12">
    <source>
        <dbReference type="RuleBase" id="RU364052"/>
    </source>
</evidence>
<dbReference type="SUPFAM" id="SSF51905">
    <property type="entry name" value="FAD/NAD(P)-binding domain"/>
    <property type="match status" value="1"/>
</dbReference>
<evidence type="ECO:0000256" key="6">
    <source>
        <dbReference type="ARBA" id="ARBA00012402"/>
    </source>
</evidence>
<dbReference type="PANTHER" id="PTHR42923">
    <property type="entry name" value="PROTOPORPHYRINOGEN OXIDASE"/>
    <property type="match status" value="1"/>
</dbReference>
<name>A0A943TAB3_9MICC</name>
<evidence type="ECO:0000256" key="8">
    <source>
        <dbReference type="ARBA" id="ARBA00022630"/>
    </source>
</evidence>
<evidence type="ECO:0000256" key="9">
    <source>
        <dbReference type="ARBA" id="ARBA00022827"/>
    </source>
</evidence>
<dbReference type="PANTHER" id="PTHR42923:SF3">
    <property type="entry name" value="PROTOPORPHYRINOGEN OXIDASE"/>
    <property type="match status" value="1"/>
</dbReference>
<accession>A0A943TAB3</accession>
<feature type="domain" description="Amine oxidase" evidence="14">
    <location>
        <begin position="45"/>
        <end position="457"/>
    </location>
</feature>
<evidence type="ECO:0000256" key="4">
    <source>
        <dbReference type="ARBA" id="ARBA00004744"/>
    </source>
</evidence>
<keyword evidence="8 12" id="KW-0285">Flavoprotein</keyword>
<feature type="region of interest" description="Disordered" evidence="13">
    <location>
        <begin position="507"/>
        <end position="529"/>
    </location>
</feature>
<dbReference type="SUPFAM" id="SSF54373">
    <property type="entry name" value="FAD-linked reductases, C-terminal domain"/>
    <property type="match status" value="1"/>
</dbReference>
<reference evidence="15" key="1">
    <citation type="submission" date="2021-02" db="EMBL/GenBank/DDBJ databases">
        <title>Infant gut strain persistence is associated with maternal origin, phylogeny, and functional potential including surface adhesion and iron acquisition.</title>
        <authorList>
            <person name="Lou Y.C."/>
        </authorList>
    </citation>
    <scope>NUCLEOTIDE SEQUENCE</scope>
    <source>
        <strain evidence="15">L1_008_092G1_dasL1_008_092G1_concoct_16</strain>
    </source>
</reference>
<dbReference type="InterPro" id="IPR004572">
    <property type="entry name" value="Protoporphyrinogen_oxidase"/>
</dbReference>
<gene>
    <name evidence="15" type="primary">hemG</name>
    <name evidence="15" type="ORF">KH265_03010</name>
</gene>
<dbReference type="Gene3D" id="3.50.50.60">
    <property type="entry name" value="FAD/NAD(P)-binding domain"/>
    <property type="match status" value="1"/>
</dbReference>
<dbReference type="Gene3D" id="3.90.660.20">
    <property type="entry name" value="Protoporphyrinogen oxidase, mitochondrial, domain 2"/>
    <property type="match status" value="1"/>
</dbReference>
<feature type="compositionally biased region" description="Low complexity" evidence="13">
    <location>
        <begin position="518"/>
        <end position="529"/>
    </location>
</feature>
<organism evidence="15 16">
    <name type="scientific">Rothia mucilaginosa</name>
    <dbReference type="NCBI Taxonomy" id="43675"/>
    <lineage>
        <taxon>Bacteria</taxon>
        <taxon>Bacillati</taxon>
        <taxon>Actinomycetota</taxon>
        <taxon>Actinomycetes</taxon>
        <taxon>Micrococcales</taxon>
        <taxon>Micrococcaceae</taxon>
        <taxon>Rothia</taxon>
    </lineage>
</organism>
<dbReference type="Gene3D" id="1.10.3110.10">
    <property type="entry name" value="protoporphyrinogen ix oxidase, domain 3"/>
    <property type="match status" value="1"/>
</dbReference>
<comment type="caution">
    <text evidence="15">The sequence shown here is derived from an EMBL/GenBank/DDBJ whole genome shotgun (WGS) entry which is preliminary data.</text>
</comment>
<comment type="similarity">
    <text evidence="5 12">Belongs to the protoporphyrinogen/coproporphyrinogen oxidase family. Coproporphyrinogen III oxidase subfamily.</text>
</comment>
<dbReference type="GO" id="GO:0005737">
    <property type="term" value="C:cytoplasm"/>
    <property type="evidence" value="ECO:0007669"/>
    <property type="project" value="UniProtKB-SubCell"/>
</dbReference>
<keyword evidence="10 12" id="KW-0560">Oxidoreductase</keyword>